<dbReference type="InterPro" id="IPR043129">
    <property type="entry name" value="ATPase_NBD"/>
</dbReference>
<evidence type="ECO:0000313" key="5">
    <source>
        <dbReference type="Proteomes" id="UP000238338"/>
    </source>
</evidence>
<dbReference type="RefSeq" id="WP_105512824.1">
    <property type="nucleotide sequence ID" value="NZ_PVEP01000001.1"/>
</dbReference>
<dbReference type="GO" id="GO:0005524">
    <property type="term" value="F:ATP binding"/>
    <property type="evidence" value="ECO:0007669"/>
    <property type="project" value="InterPro"/>
</dbReference>
<evidence type="ECO:0000256" key="3">
    <source>
        <dbReference type="RuleBase" id="RU004046"/>
    </source>
</evidence>
<dbReference type="PANTHER" id="PTHR47690:SF1">
    <property type="entry name" value="GLUCOKINASE"/>
    <property type="match status" value="1"/>
</dbReference>
<proteinExistence type="inferred from homology"/>
<dbReference type="Gene3D" id="3.30.420.40">
    <property type="match status" value="1"/>
</dbReference>
<evidence type="ECO:0000256" key="1">
    <source>
        <dbReference type="ARBA" id="ARBA00022679"/>
    </source>
</evidence>
<comment type="similarity">
    <text evidence="3">Belongs to the bacterial glucokinase family.</text>
</comment>
<dbReference type="GO" id="GO:0005829">
    <property type="term" value="C:cytosol"/>
    <property type="evidence" value="ECO:0007669"/>
    <property type="project" value="TreeGrafter"/>
</dbReference>
<dbReference type="GO" id="GO:0004340">
    <property type="term" value="F:glucokinase activity"/>
    <property type="evidence" value="ECO:0007669"/>
    <property type="project" value="InterPro"/>
</dbReference>
<reference evidence="4 5" key="1">
    <citation type="submission" date="2018-02" db="EMBL/GenBank/DDBJ databases">
        <title>Genomic Encyclopedia of Archaeal and Bacterial Type Strains, Phase II (KMG-II): from individual species to whole genera.</title>
        <authorList>
            <person name="Goeker M."/>
        </authorList>
    </citation>
    <scope>NUCLEOTIDE SEQUENCE [LARGE SCALE GENOMIC DNA]</scope>
    <source>
        <strain evidence="4 5">DSM 18921</strain>
    </source>
</reference>
<dbReference type="SUPFAM" id="SSF53067">
    <property type="entry name" value="Actin-like ATPase domain"/>
    <property type="match status" value="1"/>
</dbReference>
<protein>
    <submittedName>
        <fullName evidence="4">Glucokinase</fullName>
    </submittedName>
</protein>
<sequence length="319" mass="33073">MTSLVADIGGTNTRVALAGGAEVDRSSIRRFPNADHAGLGEVLTRYLAEAGSPTVEGACVAVAGPVDDGVAHMTNLDWCIDCAGVAEATGAARVAVLNDLQAQGHGLDTLNPAFLRPVIEGPANDPARAARLVIGVGTGFNAAPVHPAPGGRLVAPSECGHVTLPVRNEADLALMRYVEKAHGFAGVEDVLSGRGLERLYAFHAAEAGLETRLKASEIMAAMERGDDPVVTATGRAFVRLLGAVAGDLALIHVPYAGIFLIGGVARAFTAHYGPFGFAEAFRDKGRFAAFQREFSVAIVEDDYLALAGCARYLADGLAD</sequence>
<name>A0A2S8SD06_9RHOB</name>
<dbReference type="Proteomes" id="UP000238338">
    <property type="component" value="Unassembled WGS sequence"/>
</dbReference>
<organism evidence="4 5">
    <name type="scientific">Albidovulum denitrificans</name>
    <dbReference type="NCBI Taxonomy" id="404881"/>
    <lineage>
        <taxon>Bacteria</taxon>
        <taxon>Pseudomonadati</taxon>
        <taxon>Pseudomonadota</taxon>
        <taxon>Alphaproteobacteria</taxon>
        <taxon>Rhodobacterales</taxon>
        <taxon>Paracoccaceae</taxon>
        <taxon>Albidovulum</taxon>
    </lineage>
</organism>
<dbReference type="AlphaFoldDB" id="A0A2S8SD06"/>
<dbReference type="GO" id="GO:0005536">
    <property type="term" value="F:D-glucose binding"/>
    <property type="evidence" value="ECO:0007669"/>
    <property type="project" value="InterPro"/>
</dbReference>
<keyword evidence="5" id="KW-1185">Reference proteome</keyword>
<evidence type="ECO:0000313" key="4">
    <source>
        <dbReference type="EMBL" id="PQV58558.1"/>
    </source>
</evidence>
<dbReference type="GO" id="GO:0006096">
    <property type="term" value="P:glycolytic process"/>
    <property type="evidence" value="ECO:0007669"/>
    <property type="project" value="InterPro"/>
</dbReference>
<dbReference type="PANTHER" id="PTHR47690">
    <property type="entry name" value="GLUCOKINASE"/>
    <property type="match status" value="1"/>
</dbReference>
<dbReference type="InterPro" id="IPR003836">
    <property type="entry name" value="Glucokinase"/>
</dbReference>
<dbReference type="EMBL" id="PVEP01000001">
    <property type="protein sequence ID" value="PQV58558.1"/>
    <property type="molecule type" value="Genomic_DNA"/>
</dbReference>
<keyword evidence="1" id="KW-0808">Transferase</keyword>
<comment type="caution">
    <text evidence="4">The sequence shown here is derived from an EMBL/GenBank/DDBJ whole genome shotgun (WGS) entry which is preliminary data.</text>
</comment>
<dbReference type="OrthoDB" id="9800595at2"/>
<gene>
    <name evidence="4" type="ORF">LX70_00370</name>
</gene>
<evidence type="ECO:0000256" key="2">
    <source>
        <dbReference type="ARBA" id="ARBA00022777"/>
    </source>
</evidence>
<accession>A0A2S8SD06</accession>
<dbReference type="Gene3D" id="3.40.367.20">
    <property type="match status" value="1"/>
</dbReference>
<keyword evidence="2 4" id="KW-0418">Kinase</keyword>
<dbReference type="CDD" id="cd24008">
    <property type="entry name" value="ASKHA_NBD_GLK"/>
    <property type="match status" value="1"/>
</dbReference>
<dbReference type="InterPro" id="IPR050201">
    <property type="entry name" value="Bacterial_glucokinase"/>
</dbReference>
<dbReference type="Pfam" id="PF02685">
    <property type="entry name" value="Glucokinase"/>
    <property type="match status" value="1"/>
</dbReference>